<dbReference type="AlphaFoldDB" id="A0A167V9W5"/>
<evidence type="ECO:0000313" key="1">
    <source>
        <dbReference type="EMBL" id="OAB26206.1"/>
    </source>
</evidence>
<dbReference type="EMBL" id="LVJE01000034">
    <property type="protein sequence ID" value="OAB26206.1"/>
    <property type="molecule type" value="Genomic_DNA"/>
</dbReference>
<name>A0A167V9W5_9FLAO</name>
<dbReference type="Proteomes" id="UP000077164">
    <property type="component" value="Unassembled WGS sequence"/>
</dbReference>
<sequence>MTKEIPFLKEIDERLGTIIDRTALETIRWSGDLFEDLISCILDVDIKYRGKVLTFNRMKVALDGAVIDYNSIYLLGEDEMKLVIF</sequence>
<gene>
    <name evidence="1" type="ORF">FBFR_13285</name>
</gene>
<protein>
    <submittedName>
        <fullName evidence="1">Uncharacterized protein</fullName>
    </submittedName>
</protein>
<keyword evidence="2" id="KW-1185">Reference proteome</keyword>
<proteinExistence type="predicted"/>
<comment type="caution">
    <text evidence="1">The sequence shown here is derived from an EMBL/GenBank/DDBJ whole genome shotgun (WGS) entry which is preliminary data.</text>
</comment>
<accession>A0A167V9W5</accession>
<evidence type="ECO:0000313" key="2">
    <source>
        <dbReference type="Proteomes" id="UP000077164"/>
    </source>
</evidence>
<reference evidence="1 2" key="1">
    <citation type="submission" date="2016-03" db="EMBL/GenBank/DDBJ databases">
        <title>Draft genome sequence of Flavobacterium fryxellicola DSM 16209.</title>
        <authorList>
            <person name="Shin S.-K."/>
            <person name="Yi H."/>
        </authorList>
    </citation>
    <scope>NUCLEOTIDE SEQUENCE [LARGE SCALE GENOMIC DNA]</scope>
    <source>
        <strain evidence="1 2">DSM 16209</strain>
    </source>
</reference>
<dbReference type="STRING" id="249352.SAMN05444395_1174"/>
<dbReference type="RefSeq" id="WP_066082148.1">
    <property type="nucleotide sequence ID" value="NZ_FRDK01000017.1"/>
</dbReference>
<dbReference type="OrthoDB" id="9785929at2"/>
<organism evidence="1 2">
    <name type="scientific">Flavobacterium fryxellicola</name>
    <dbReference type="NCBI Taxonomy" id="249352"/>
    <lineage>
        <taxon>Bacteria</taxon>
        <taxon>Pseudomonadati</taxon>
        <taxon>Bacteroidota</taxon>
        <taxon>Flavobacteriia</taxon>
        <taxon>Flavobacteriales</taxon>
        <taxon>Flavobacteriaceae</taxon>
        <taxon>Flavobacterium</taxon>
    </lineage>
</organism>